<dbReference type="Proteomes" id="UP000036681">
    <property type="component" value="Unplaced"/>
</dbReference>
<keyword evidence="2" id="KW-1185">Reference proteome</keyword>
<proteinExistence type="predicted"/>
<keyword evidence="1" id="KW-0812">Transmembrane</keyword>
<keyword evidence="1" id="KW-0472">Membrane</keyword>
<accession>A0A0M3HHQ9</accession>
<dbReference type="AlphaFoldDB" id="A0A0M3HHQ9"/>
<protein>
    <submittedName>
        <fullName evidence="3">G_PROTEIN_RECEP_F1_2 domain-containing protein</fullName>
    </submittedName>
</protein>
<keyword evidence="1" id="KW-1133">Transmembrane helix</keyword>
<dbReference type="WBParaSite" id="ALUE_0000105401-mRNA-1">
    <property type="protein sequence ID" value="ALUE_0000105401-mRNA-1"/>
    <property type="gene ID" value="ALUE_0000105401"/>
</dbReference>
<evidence type="ECO:0000313" key="3">
    <source>
        <dbReference type="WBParaSite" id="ALUE_0000105401-mRNA-1"/>
    </source>
</evidence>
<name>A0A0M3HHQ9_ASCLU</name>
<evidence type="ECO:0000313" key="2">
    <source>
        <dbReference type="Proteomes" id="UP000036681"/>
    </source>
</evidence>
<evidence type="ECO:0000256" key="1">
    <source>
        <dbReference type="SAM" id="Phobius"/>
    </source>
</evidence>
<sequence length="92" mass="10631">MVSLGIFLNSSDANNAECNIVKYNNAKMQSYESSNPLFTIHRLFAYAWTIALPSLMFFIYIAIFLEIRRMKNVFVSNNSTTIDSRFTNGEFR</sequence>
<reference evidence="3" key="1">
    <citation type="submission" date="2017-02" db="UniProtKB">
        <authorList>
            <consortium name="WormBaseParasite"/>
        </authorList>
    </citation>
    <scope>IDENTIFICATION</scope>
</reference>
<feature type="transmembrane region" description="Helical" evidence="1">
    <location>
        <begin position="43"/>
        <end position="65"/>
    </location>
</feature>
<organism evidence="2 3">
    <name type="scientific">Ascaris lumbricoides</name>
    <name type="common">Giant roundworm</name>
    <dbReference type="NCBI Taxonomy" id="6252"/>
    <lineage>
        <taxon>Eukaryota</taxon>
        <taxon>Metazoa</taxon>
        <taxon>Ecdysozoa</taxon>
        <taxon>Nematoda</taxon>
        <taxon>Chromadorea</taxon>
        <taxon>Rhabditida</taxon>
        <taxon>Spirurina</taxon>
        <taxon>Ascaridomorpha</taxon>
        <taxon>Ascaridoidea</taxon>
        <taxon>Ascarididae</taxon>
        <taxon>Ascaris</taxon>
    </lineage>
</organism>